<gene>
    <name evidence="3" type="ORF">ESP57_03555</name>
</gene>
<keyword evidence="4" id="KW-1185">Reference proteome</keyword>
<dbReference type="SUPFAM" id="SSF51679">
    <property type="entry name" value="Bacterial luciferase-like"/>
    <property type="match status" value="1"/>
</dbReference>
<reference evidence="3 4" key="1">
    <citation type="submission" date="2019-01" db="EMBL/GenBank/DDBJ databases">
        <authorList>
            <person name="Li J."/>
        </authorList>
    </citation>
    <scope>NUCLEOTIDE SEQUENCE [LARGE SCALE GENOMIC DNA]</scope>
    <source>
        <strain evidence="3 4">CCUG 35506</strain>
    </source>
</reference>
<proteinExistence type="predicted"/>
<dbReference type="EMBL" id="SDPO01000001">
    <property type="protein sequence ID" value="RXZ50881.1"/>
    <property type="molecule type" value="Genomic_DNA"/>
</dbReference>
<dbReference type="InterPro" id="IPR050564">
    <property type="entry name" value="F420-G6PD/mer"/>
</dbReference>
<dbReference type="Pfam" id="PF00296">
    <property type="entry name" value="Bac_luciferase"/>
    <property type="match status" value="1"/>
</dbReference>
<organism evidence="3 4">
    <name type="scientific">Agromyces fucosus</name>
    <dbReference type="NCBI Taxonomy" id="41985"/>
    <lineage>
        <taxon>Bacteria</taxon>
        <taxon>Bacillati</taxon>
        <taxon>Actinomycetota</taxon>
        <taxon>Actinomycetes</taxon>
        <taxon>Micrococcales</taxon>
        <taxon>Microbacteriaceae</taxon>
        <taxon>Agromyces</taxon>
    </lineage>
</organism>
<dbReference type="RefSeq" id="WP_129230559.1">
    <property type="nucleotide sequence ID" value="NZ_SDPO01000001.1"/>
</dbReference>
<dbReference type="NCBIfam" id="TIGR03885">
    <property type="entry name" value="flavin_revert"/>
    <property type="match status" value="1"/>
</dbReference>
<sequence>MTTVGFHASHEQLPPSRLLEAVRLAEQAGFDAAMCSDHFEPWSVRQGHSGYAWSWLAAALEATRFSLGVVTAPGQRYHPAVAAQKVATLAEMYPGRFWAAIGSGEAINEHITGDRWPEKDERDARLVETVDVMRRLLAGEQVSADGRIRVDRARIWSLPDSPAPLFAAAVSTETAREAAAWADGVITVDQSPDELRAFIDAYRDAGGRGPVSVQVHLSWAPTEDEALAIAHEQWRQSLVPAHLAWELDTPEAFDERTAEVSAEQVAETLPVFADPGRHLEHLVAIAELGVDRIYLHHVGTEQAAFIDAFGEHVLPALKEVER</sequence>
<keyword evidence="1 3" id="KW-0560">Oxidoreductase</keyword>
<comment type="caution">
    <text evidence="3">The sequence shown here is derived from an EMBL/GenBank/DDBJ whole genome shotgun (WGS) entry which is preliminary data.</text>
</comment>
<evidence type="ECO:0000256" key="1">
    <source>
        <dbReference type="ARBA" id="ARBA00023002"/>
    </source>
</evidence>
<accession>A0A4Q2JRF4</accession>
<evidence type="ECO:0000313" key="4">
    <source>
        <dbReference type="Proteomes" id="UP000292935"/>
    </source>
</evidence>
<dbReference type="Proteomes" id="UP000292935">
    <property type="component" value="Unassembled WGS sequence"/>
</dbReference>
<feature type="domain" description="Luciferase-like" evidence="2">
    <location>
        <begin position="9"/>
        <end position="292"/>
    </location>
</feature>
<evidence type="ECO:0000259" key="2">
    <source>
        <dbReference type="Pfam" id="PF00296"/>
    </source>
</evidence>
<dbReference type="NCBIfam" id="TIGR03557">
    <property type="entry name" value="F420_G6P_family"/>
    <property type="match status" value="1"/>
</dbReference>
<dbReference type="OrthoDB" id="180193at2"/>
<dbReference type="InterPro" id="IPR019945">
    <property type="entry name" value="F420_G6P_DH-rel"/>
</dbReference>
<dbReference type="InterPro" id="IPR011251">
    <property type="entry name" value="Luciferase-like_dom"/>
</dbReference>
<dbReference type="EC" id="1.-.-.-" evidence="3"/>
<dbReference type="GO" id="GO:0016705">
    <property type="term" value="F:oxidoreductase activity, acting on paired donors, with incorporation or reduction of molecular oxygen"/>
    <property type="evidence" value="ECO:0007669"/>
    <property type="project" value="InterPro"/>
</dbReference>
<dbReference type="PANTHER" id="PTHR43244">
    <property type="match status" value="1"/>
</dbReference>
<dbReference type="InterPro" id="IPR023907">
    <property type="entry name" value="Non-F420_Flavin_OxRdtase"/>
</dbReference>
<dbReference type="PANTHER" id="PTHR43244:SF1">
    <property type="entry name" value="5,10-METHYLENETETRAHYDROMETHANOPTERIN REDUCTASE"/>
    <property type="match status" value="1"/>
</dbReference>
<name>A0A4Q2JRF4_9MICO</name>
<dbReference type="AlphaFoldDB" id="A0A4Q2JRF4"/>
<evidence type="ECO:0000313" key="3">
    <source>
        <dbReference type="EMBL" id="RXZ50881.1"/>
    </source>
</evidence>
<dbReference type="Gene3D" id="3.20.20.30">
    <property type="entry name" value="Luciferase-like domain"/>
    <property type="match status" value="1"/>
</dbReference>
<dbReference type="InterPro" id="IPR036661">
    <property type="entry name" value="Luciferase-like_sf"/>
</dbReference>
<protein>
    <submittedName>
        <fullName evidence="3">TIGR03885 family FMN-dependent LLM class oxidoreductase</fullName>
        <ecNumber evidence="3">1.-.-.-</ecNumber>
    </submittedName>
</protein>